<keyword evidence="1" id="KW-1133">Transmembrane helix</keyword>
<evidence type="ECO:0000256" key="1">
    <source>
        <dbReference type="SAM" id="Phobius"/>
    </source>
</evidence>
<feature type="transmembrane region" description="Helical" evidence="1">
    <location>
        <begin position="123"/>
        <end position="144"/>
    </location>
</feature>
<feature type="transmembrane region" description="Helical" evidence="1">
    <location>
        <begin position="90"/>
        <end position="111"/>
    </location>
</feature>
<evidence type="ECO:0000313" key="2">
    <source>
        <dbReference type="EMBL" id="MEQ2558374.1"/>
    </source>
</evidence>
<dbReference type="Proteomes" id="UP001454489">
    <property type="component" value="Unassembled WGS sequence"/>
</dbReference>
<accession>A0ABV1HF88</accession>
<protein>
    <submittedName>
        <fullName evidence="2">Uncharacterized protein</fullName>
    </submittedName>
</protein>
<proteinExistence type="predicted"/>
<evidence type="ECO:0000313" key="3">
    <source>
        <dbReference type="Proteomes" id="UP001454489"/>
    </source>
</evidence>
<feature type="transmembrane region" description="Helical" evidence="1">
    <location>
        <begin position="330"/>
        <end position="353"/>
    </location>
</feature>
<sequence length="659" mass="75323">MNKTWIKEHWLEILLCVGIVIQIGALAVFNLTRLPYESNYDSSCAYAQIVEMWRQKRILLKDWAYQTTLGIDSPVLLGALFYGITKNAFTAFGLANIVTVIVYACLFYDILKQADVKKNMRLLAVLFLLTPYSTGQLGYMPMLFTSAGSYAYKLLVPLLLIDILVRMHKGQEIKKYWYLILFATFFVFDTAVSSGEYILLCAVLPLIGYEILHVLIGNDIKQIFNKRLGFLILESAIYVVGIKVGRRTGIIESVGSQMMLTKAKHFPSVIAKCLTGIFQLFGGIPDYEDIPVTQTYGMMYLFRFFLAAVILASWIYLLKHLKENEKYKELVGMITCIFAVNLIVLIFANVNYATKTFEYRYHLISMIPMILLTSIAASDLWEKRKLLEQTIVLVTIVLLLFVNVYDYKNYMRDCYNYQGDMQGITLTAEQEGVHLIITIGSESISMGRCMRNVNPNVEISTWGGYNHGVGWGASTYYFDNAHLKTPYMVLMTQKEYELMPKQIAKQLEEVQVFGIFRLYRVKENVLDGDNTLPQSGTNRDFCYSSGYEYWGKMESDGNVLSSGKKETVLRSNKKKIEKDATYDIVVHYEVIQAKEDSAATFRVRNAQDEIIAEQEMPKDATKITIKDVSVITGMEWVRYRINAEKGSKIRIRSIETIAQ</sequence>
<organism evidence="2 3">
    <name type="scientific">Maccoyibacter intestinihominis</name>
    <dbReference type="NCBI Taxonomy" id="3133499"/>
    <lineage>
        <taxon>Bacteria</taxon>
        <taxon>Bacillati</taxon>
        <taxon>Bacillota</taxon>
        <taxon>Clostridia</taxon>
        <taxon>Lachnospirales</taxon>
        <taxon>Lachnospiraceae</taxon>
        <taxon>Maccoyibacter</taxon>
    </lineage>
</organism>
<keyword evidence="1" id="KW-0472">Membrane</keyword>
<dbReference type="RefSeq" id="WP_353531195.1">
    <property type="nucleotide sequence ID" value="NZ_JBBMEX010000011.1"/>
</dbReference>
<dbReference type="EMBL" id="JBBMEX010000011">
    <property type="protein sequence ID" value="MEQ2558374.1"/>
    <property type="molecule type" value="Genomic_DNA"/>
</dbReference>
<feature type="transmembrane region" description="Helical" evidence="1">
    <location>
        <begin position="12"/>
        <end position="32"/>
    </location>
</feature>
<comment type="caution">
    <text evidence="2">The sequence shown here is derived from an EMBL/GenBank/DDBJ whole genome shotgun (WGS) entry which is preliminary data.</text>
</comment>
<feature type="transmembrane region" description="Helical" evidence="1">
    <location>
        <begin position="296"/>
        <end position="318"/>
    </location>
</feature>
<feature type="transmembrane region" description="Helical" evidence="1">
    <location>
        <begin position="177"/>
        <end position="207"/>
    </location>
</feature>
<feature type="transmembrane region" description="Helical" evidence="1">
    <location>
        <begin position="359"/>
        <end position="378"/>
    </location>
</feature>
<gene>
    <name evidence="2" type="ORF">WMO43_10925</name>
</gene>
<feature type="transmembrane region" description="Helical" evidence="1">
    <location>
        <begin position="63"/>
        <end position="84"/>
    </location>
</feature>
<name>A0ABV1HF88_9FIRM</name>
<keyword evidence="1" id="KW-0812">Transmembrane</keyword>
<keyword evidence="3" id="KW-1185">Reference proteome</keyword>
<feature type="transmembrane region" description="Helical" evidence="1">
    <location>
        <begin position="390"/>
        <end position="407"/>
    </location>
</feature>
<reference evidence="2 3" key="1">
    <citation type="submission" date="2024-03" db="EMBL/GenBank/DDBJ databases">
        <title>Human intestinal bacterial collection.</title>
        <authorList>
            <person name="Pauvert C."/>
            <person name="Hitch T.C.A."/>
            <person name="Clavel T."/>
        </authorList>
    </citation>
    <scope>NUCLEOTIDE SEQUENCE [LARGE SCALE GENOMIC DNA]</scope>
    <source>
        <strain evidence="2 3">CLA-AA-H185</strain>
    </source>
</reference>